<dbReference type="CDD" id="cd06533">
    <property type="entry name" value="Glyco_transf_WecG_TagA"/>
    <property type="match status" value="1"/>
</dbReference>
<dbReference type="RefSeq" id="WP_163953162.1">
    <property type="nucleotide sequence ID" value="NZ_JAAFZH010000012.1"/>
</dbReference>
<proteinExistence type="predicted"/>
<dbReference type="Pfam" id="PF03808">
    <property type="entry name" value="Glyco_tran_WecG"/>
    <property type="match status" value="1"/>
</dbReference>
<organism evidence="3 4">
    <name type="scientific">Spirosoma terrae</name>
    <dbReference type="NCBI Taxonomy" id="1968276"/>
    <lineage>
        <taxon>Bacteria</taxon>
        <taxon>Pseudomonadati</taxon>
        <taxon>Bacteroidota</taxon>
        <taxon>Cytophagia</taxon>
        <taxon>Cytophagales</taxon>
        <taxon>Cytophagaceae</taxon>
        <taxon>Spirosoma</taxon>
    </lineage>
</organism>
<reference evidence="3 4" key="1">
    <citation type="submission" date="2020-02" db="EMBL/GenBank/DDBJ databases">
        <title>Draft genome sequence of two Spirosoma agri KCTC 52727 and Spirosoma terrae KCTC 52035.</title>
        <authorList>
            <person name="Rojas J."/>
            <person name="Ambika Manirajan B."/>
            <person name="Suarez C."/>
            <person name="Ratering S."/>
            <person name="Schnell S."/>
        </authorList>
    </citation>
    <scope>NUCLEOTIDE SEQUENCE [LARGE SCALE GENOMIC DNA]</scope>
    <source>
        <strain evidence="3 4">KCTC 52035</strain>
    </source>
</reference>
<evidence type="ECO:0000313" key="3">
    <source>
        <dbReference type="EMBL" id="NDU97572.1"/>
    </source>
</evidence>
<keyword evidence="1" id="KW-0328">Glycosyltransferase</keyword>
<dbReference type="PANTHER" id="PTHR34136:SF1">
    <property type="entry name" value="UDP-N-ACETYL-D-MANNOSAMINURONIC ACID TRANSFERASE"/>
    <property type="match status" value="1"/>
</dbReference>
<dbReference type="EMBL" id="JAAFZH010000012">
    <property type="protein sequence ID" value="NDU97572.1"/>
    <property type="molecule type" value="Genomic_DNA"/>
</dbReference>
<dbReference type="Proteomes" id="UP000474175">
    <property type="component" value="Unassembled WGS sequence"/>
</dbReference>
<dbReference type="AlphaFoldDB" id="A0A6L9LDX8"/>
<evidence type="ECO:0000313" key="4">
    <source>
        <dbReference type="Proteomes" id="UP000474175"/>
    </source>
</evidence>
<dbReference type="PANTHER" id="PTHR34136">
    <property type="match status" value="1"/>
</dbReference>
<dbReference type="GO" id="GO:0016758">
    <property type="term" value="F:hexosyltransferase activity"/>
    <property type="evidence" value="ECO:0007669"/>
    <property type="project" value="TreeGrafter"/>
</dbReference>
<name>A0A6L9LDX8_9BACT</name>
<dbReference type="NCBIfam" id="TIGR00696">
    <property type="entry name" value="wecG_tagA_cpsF"/>
    <property type="match status" value="1"/>
</dbReference>
<keyword evidence="4" id="KW-1185">Reference proteome</keyword>
<evidence type="ECO:0000256" key="2">
    <source>
        <dbReference type="ARBA" id="ARBA00022679"/>
    </source>
</evidence>
<gene>
    <name evidence="3" type="ORF">GK108_21995</name>
</gene>
<comment type="caution">
    <text evidence="3">The sequence shown here is derived from an EMBL/GenBank/DDBJ whole genome shotgun (WGS) entry which is preliminary data.</text>
</comment>
<evidence type="ECO:0000256" key="1">
    <source>
        <dbReference type="ARBA" id="ARBA00022676"/>
    </source>
</evidence>
<protein>
    <submittedName>
        <fullName evidence="3">WecB/TagA/CpsF family glycosyltransferase</fullName>
    </submittedName>
</protein>
<sequence length="261" mass="29329">MISDFSTPTAITPAAPAERATILSLHVSLGNYQEFQDALINAAHRGESRTACFANVHMAVEAHRDPEFAQVVNSADWVCTDGLPLTWAMRLLHKKHQDRVTGPDTLNNMVKRATEEQLPIFFYGSTDDVLAKAVAVCRERYPAIQIAGTLSPPFRSLTVDEEEEIIDQINESGARLVFVALGCPKQERWMARMRGKVQAVMLGIGGGLPILAGVQSRPPQWIQRIGMEWFYRLALEPRRLFKRYAVTNSLYGWYLGKQWLS</sequence>
<dbReference type="InterPro" id="IPR004629">
    <property type="entry name" value="WecG_TagA_CpsF"/>
</dbReference>
<keyword evidence="2 3" id="KW-0808">Transferase</keyword>
<accession>A0A6L9LDX8</accession>